<evidence type="ECO:0000313" key="2">
    <source>
        <dbReference type="EMBL" id="TWT84782.1"/>
    </source>
</evidence>
<dbReference type="RefSeq" id="WP_146402654.1">
    <property type="nucleotide sequence ID" value="NZ_SJPJ01000001.1"/>
</dbReference>
<proteinExistence type="predicted"/>
<sequence>MDDDEEEHREFLSFLADMIGDEDESTDRGLSIEEIQAENEAVERKILQMHKDSLDLQIERERRAWHQNTDWIISQMITEMKKTPDKDDREELVNLILNVHEQRANWDRVRDLIDPNKTNFTHPLPDPQLPGGDAEDGINGT</sequence>
<gene>
    <name evidence="2" type="ORF">CA13_62620</name>
</gene>
<evidence type="ECO:0000313" key="3">
    <source>
        <dbReference type="Proteomes" id="UP000315010"/>
    </source>
</evidence>
<evidence type="ECO:0000256" key="1">
    <source>
        <dbReference type="SAM" id="MobiDB-lite"/>
    </source>
</evidence>
<dbReference type="AlphaFoldDB" id="A0A5C5ZBU2"/>
<accession>A0A5C5ZBU2</accession>
<name>A0A5C5ZBU2_9BACT</name>
<dbReference type="Proteomes" id="UP000315010">
    <property type="component" value="Unassembled WGS sequence"/>
</dbReference>
<reference evidence="2 3" key="1">
    <citation type="submission" date="2019-02" db="EMBL/GenBank/DDBJ databases">
        <title>Deep-cultivation of Planctomycetes and their phenomic and genomic characterization uncovers novel biology.</title>
        <authorList>
            <person name="Wiegand S."/>
            <person name="Jogler M."/>
            <person name="Boedeker C."/>
            <person name="Pinto D."/>
            <person name="Vollmers J."/>
            <person name="Rivas-Marin E."/>
            <person name="Kohn T."/>
            <person name="Peeters S.H."/>
            <person name="Heuer A."/>
            <person name="Rast P."/>
            <person name="Oberbeckmann S."/>
            <person name="Bunk B."/>
            <person name="Jeske O."/>
            <person name="Meyerdierks A."/>
            <person name="Storesund J.E."/>
            <person name="Kallscheuer N."/>
            <person name="Luecker S."/>
            <person name="Lage O.M."/>
            <person name="Pohl T."/>
            <person name="Merkel B.J."/>
            <person name="Hornburger P."/>
            <person name="Mueller R.-W."/>
            <person name="Bruemmer F."/>
            <person name="Labrenz M."/>
            <person name="Spormann A.M."/>
            <person name="Op Den Camp H."/>
            <person name="Overmann J."/>
            <person name="Amann R."/>
            <person name="Jetten M.S.M."/>
            <person name="Mascher T."/>
            <person name="Medema M.H."/>
            <person name="Devos D.P."/>
            <person name="Kaster A.-K."/>
            <person name="Ovreas L."/>
            <person name="Rohde M."/>
            <person name="Galperin M.Y."/>
            <person name="Jogler C."/>
        </authorList>
    </citation>
    <scope>NUCLEOTIDE SEQUENCE [LARGE SCALE GENOMIC DNA]</scope>
    <source>
        <strain evidence="2 3">CA13</strain>
    </source>
</reference>
<dbReference type="EMBL" id="SJPJ01000001">
    <property type="protein sequence ID" value="TWT84782.1"/>
    <property type="molecule type" value="Genomic_DNA"/>
</dbReference>
<keyword evidence="3" id="KW-1185">Reference proteome</keyword>
<comment type="caution">
    <text evidence="2">The sequence shown here is derived from an EMBL/GenBank/DDBJ whole genome shotgun (WGS) entry which is preliminary data.</text>
</comment>
<organism evidence="2 3">
    <name type="scientific">Novipirellula herctigrandis</name>
    <dbReference type="NCBI Taxonomy" id="2527986"/>
    <lineage>
        <taxon>Bacteria</taxon>
        <taxon>Pseudomonadati</taxon>
        <taxon>Planctomycetota</taxon>
        <taxon>Planctomycetia</taxon>
        <taxon>Pirellulales</taxon>
        <taxon>Pirellulaceae</taxon>
        <taxon>Novipirellula</taxon>
    </lineage>
</organism>
<protein>
    <submittedName>
        <fullName evidence="2">Uncharacterized protein</fullName>
    </submittedName>
</protein>
<feature type="region of interest" description="Disordered" evidence="1">
    <location>
        <begin position="117"/>
        <end position="141"/>
    </location>
</feature>